<sequence>MNIEEILDTLHSASDEISILEEELNAKAKDELAELIDRDYEISVDVSYTLYSREFSITLYYIKQSIKSKSRYLTIDCELDKTKIVISTTTTDAQKIKKLTEFCERHILGGFDDEFVEY</sequence>
<evidence type="ECO:0000256" key="1">
    <source>
        <dbReference type="SAM" id="Coils"/>
    </source>
</evidence>
<dbReference type="EMBL" id="CP049075">
    <property type="protein sequence ID" value="QLI06117.1"/>
    <property type="molecule type" value="Genomic_DNA"/>
</dbReference>
<accession>A0A7H9CJ18</accession>
<organism evidence="2 3">
    <name type="scientific">Candidatus Campylobacter infans</name>
    <dbReference type="NCBI Taxonomy" id="2561898"/>
    <lineage>
        <taxon>Bacteria</taxon>
        <taxon>Pseudomonadati</taxon>
        <taxon>Campylobacterota</taxon>
        <taxon>Epsilonproteobacteria</taxon>
        <taxon>Campylobacterales</taxon>
        <taxon>Campylobacteraceae</taxon>
        <taxon>Campylobacter</taxon>
    </lineage>
</organism>
<dbReference type="Proteomes" id="UP000509414">
    <property type="component" value="Chromosome"/>
</dbReference>
<dbReference type="KEGG" id="cinf:CINF_1644"/>
<keyword evidence="1" id="KW-0175">Coiled coil</keyword>
<proteinExistence type="predicted"/>
<keyword evidence="3" id="KW-1185">Reference proteome</keyword>
<gene>
    <name evidence="2" type="ORF">CINF_1644</name>
</gene>
<dbReference type="RefSeq" id="WP_179975196.1">
    <property type="nucleotide sequence ID" value="NZ_CP049075.1"/>
</dbReference>
<protein>
    <submittedName>
        <fullName evidence="2">Uncharacterized protein</fullName>
    </submittedName>
</protein>
<reference evidence="2 3" key="1">
    <citation type="submission" date="2020-02" db="EMBL/GenBank/DDBJ databases">
        <title>Complete genome sequence of the novel Campylobacter species Candidatus Campylobacter infans.</title>
        <authorList>
            <person name="Duim B."/>
            <person name="Zomer A."/>
            <person name="van der Graaf L."/>
            <person name="Wagenaar J."/>
        </authorList>
    </citation>
    <scope>NUCLEOTIDE SEQUENCE [LARGE SCALE GENOMIC DNA]</scope>
    <source>
        <strain evidence="2 3">19S00001</strain>
    </source>
</reference>
<evidence type="ECO:0000313" key="2">
    <source>
        <dbReference type="EMBL" id="QLI06117.1"/>
    </source>
</evidence>
<evidence type="ECO:0000313" key="3">
    <source>
        <dbReference type="Proteomes" id="UP000509414"/>
    </source>
</evidence>
<dbReference type="AlphaFoldDB" id="A0A7H9CJ18"/>
<feature type="coiled-coil region" evidence="1">
    <location>
        <begin position="3"/>
        <end position="30"/>
    </location>
</feature>
<name>A0A7H9CJ18_9BACT</name>